<proteinExistence type="predicted"/>
<comment type="caution">
    <text evidence="2">The sequence shown here is derived from an EMBL/GenBank/DDBJ whole genome shotgun (WGS) entry which is preliminary data.</text>
</comment>
<evidence type="ECO:0000256" key="1">
    <source>
        <dbReference type="SAM" id="SignalP"/>
    </source>
</evidence>
<keyword evidence="3" id="KW-1185">Reference proteome</keyword>
<feature type="chain" id="PRO_5016370504" description="DUF1795 domain-containing protein" evidence="1">
    <location>
        <begin position="19"/>
        <end position="351"/>
    </location>
</feature>
<dbReference type="Proteomes" id="UP000248917">
    <property type="component" value="Unassembled WGS sequence"/>
</dbReference>
<reference evidence="2 3" key="1">
    <citation type="submission" date="2018-06" db="EMBL/GenBank/DDBJ databases">
        <title>Genomic Encyclopedia of Archaeal and Bacterial Type Strains, Phase II (KMG-II): from individual species to whole genera.</title>
        <authorList>
            <person name="Goeker M."/>
        </authorList>
    </citation>
    <scope>NUCLEOTIDE SEQUENCE [LARGE SCALE GENOMIC DNA]</scope>
    <source>
        <strain evidence="2 3">T4</strain>
    </source>
</reference>
<evidence type="ECO:0000313" key="2">
    <source>
        <dbReference type="EMBL" id="PZV79090.1"/>
    </source>
</evidence>
<keyword evidence="1" id="KW-0732">Signal</keyword>
<dbReference type="EMBL" id="QKTX01000015">
    <property type="protein sequence ID" value="PZV79090.1"/>
    <property type="molecule type" value="Genomic_DNA"/>
</dbReference>
<protein>
    <recommendedName>
        <fullName evidence="4">DUF1795 domain-containing protein</fullName>
    </recommendedName>
</protein>
<organism evidence="2 3">
    <name type="scientific">Algoriphagus aquaeductus</name>
    <dbReference type="NCBI Taxonomy" id="475299"/>
    <lineage>
        <taxon>Bacteria</taxon>
        <taxon>Pseudomonadati</taxon>
        <taxon>Bacteroidota</taxon>
        <taxon>Cytophagia</taxon>
        <taxon>Cytophagales</taxon>
        <taxon>Cyclobacteriaceae</taxon>
        <taxon>Algoriphagus</taxon>
    </lineage>
</organism>
<name>A0A326RLP9_9BACT</name>
<evidence type="ECO:0008006" key="4">
    <source>
        <dbReference type="Google" id="ProtNLM"/>
    </source>
</evidence>
<gene>
    <name evidence="2" type="ORF">CLV31_11550</name>
</gene>
<sequence length="351" mass="39947">MKLFLTYLLLLFSVPVFAQSVHSFDIVSFSLASTWKKEAQQDWLAYRVENPAKKTYARILLYPSLPSSGNPETDFQKEWNDLIVSNYKPGQTIEESLSDYKDGWKAKLRVAPFVHNQVNQAVILLMLTDGKKKMSMVFLTNTEEFQKDFEDFGSSLKFASAPVQSLTTVPTRQVSGPPASVSNPKAPVQIDQKLIGKWNRSASVSPLFANAAEWGTSGYTTCRYEFFADGTYQYTERNFGFAYEDIILVRESGQYSADAGVLTISPANTQIERYGKKNGVDELGNLKEKKSRTPEKVAYRYQFHYFEGIGEWNLVLQADRPTQRDGNFSSNTTFPNAWYFDQRFTEVNLLK</sequence>
<feature type="signal peptide" evidence="1">
    <location>
        <begin position="1"/>
        <end position="18"/>
    </location>
</feature>
<evidence type="ECO:0000313" key="3">
    <source>
        <dbReference type="Proteomes" id="UP000248917"/>
    </source>
</evidence>
<dbReference type="OrthoDB" id="834854at2"/>
<accession>A0A326RLP9</accession>
<dbReference type="RefSeq" id="WP_111394357.1">
    <property type="nucleotide sequence ID" value="NZ_QKTX01000015.1"/>
</dbReference>
<dbReference type="AlphaFoldDB" id="A0A326RLP9"/>